<proteinExistence type="predicted"/>
<comment type="caution">
    <text evidence="1">The sequence shown here is derived from an EMBL/GenBank/DDBJ whole genome shotgun (WGS) entry which is preliminary data.</text>
</comment>
<keyword evidence="2" id="KW-1185">Reference proteome</keyword>
<protein>
    <submittedName>
        <fullName evidence="1">Uncharacterized protein</fullName>
    </submittedName>
</protein>
<name>A0ABQ9I1E1_9NEOP</name>
<reference evidence="1 2" key="1">
    <citation type="submission" date="2023-02" db="EMBL/GenBank/DDBJ databases">
        <title>LHISI_Scaffold_Assembly.</title>
        <authorList>
            <person name="Stuart O.P."/>
            <person name="Cleave R."/>
            <person name="Magrath M.J.L."/>
            <person name="Mikheyev A.S."/>
        </authorList>
    </citation>
    <scope>NUCLEOTIDE SEQUENCE [LARGE SCALE GENOMIC DNA]</scope>
    <source>
        <strain evidence="1">Daus_M_001</strain>
        <tissue evidence="1">Leg muscle</tissue>
    </source>
</reference>
<dbReference type="Proteomes" id="UP001159363">
    <property type="component" value="Chromosome 3"/>
</dbReference>
<accession>A0ABQ9I1E1</accession>
<dbReference type="EMBL" id="JARBHB010000003">
    <property type="protein sequence ID" value="KAJ8890463.1"/>
    <property type="molecule type" value="Genomic_DNA"/>
</dbReference>
<evidence type="ECO:0000313" key="1">
    <source>
        <dbReference type="EMBL" id="KAJ8890463.1"/>
    </source>
</evidence>
<evidence type="ECO:0000313" key="2">
    <source>
        <dbReference type="Proteomes" id="UP001159363"/>
    </source>
</evidence>
<gene>
    <name evidence="1" type="ORF">PR048_009972</name>
</gene>
<organism evidence="1 2">
    <name type="scientific">Dryococelus australis</name>
    <dbReference type="NCBI Taxonomy" id="614101"/>
    <lineage>
        <taxon>Eukaryota</taxon>
        <taxon>Metazoa</taxon>
        <taxon>Ecdysozoa</taxon>
        <taxon>Arthropoda</taxon>
        <taxon>Hexapoda</taxon>
        <taxon>Insecta</taxon>
        <taxon>Pterygota</taxon>
        <taxon>Neoptera</taxon>
        <taxon>Polyneoptera</taxon>
        <taxon>Phasmatodea</taxon>
        <taxon>Verophasmatodea</taxon>
        <taxon>Anareolatae</taxon>
        <taxon>Phasmatidae</taxon>
        <taxon>Eurycanthinae</taxon>
        <taxon>Dryococelus</taxon>
    </lineage>
</organism>
<sequence length="76" mass="8798">MCHLKKSANVLDFHKEDLKDNYEDAFKSRMRSMKAKKKKPTCAIDSLAKCDRHMFPNVYILPKILFVLPVSTALVE</sequence>